<evidence type="ECO:0000313" key="11">
    <source>
        <dbReference type="Proteomes" id="UP000026961"/>
    </source>
</evidence>
<sequence length="496" mass="54303">MEETSGTGTNLSENVVETIDRQLLEAAKSGDSTTLKDMAAREAGVLLRTTKNGSNCLHIACIHELLRCCSEFGLGDVILKQDGSGCNALHHAIRCSHRDLALELIAKEPALSRAVNKDNESPMFIAMMRVFSDIFEKLLDVPDSSDEGCKGFNALHAAVRSGNAGYIVSDNDTATDPLLVSAGIRGHIGIAQEILIHCPDAPYCTKTGWTCLHGALSADQVEFVKFILSTPQLQKLTGMRDSHGKTALHVAVHKGNPKMVAALLSHRGTDVTMLDNNGNPPSWQLWRVRGNAKTLNWNEVSLLMLEADPQDASFMHNLHMEAKEKVTNESRKDVKALTERYTSNTSLVAILVATITFAAAFTLPGGYSADAGSEGLPVMAKKVAFQAFLISDTLAMCSSFAVAFICIIAKWEDLQFLLHYRSITKKLMWFSYMATSTAFATGLYTVLVGRLRWLAIVICLVPVLLPVLTKLIGEWPVLKLRFRLGKTYKSDFLNMV</sequence>
<dbReference type="Gramene" id="OGLUM10G01650.1">
    <property type="protein sequence ID" value="OGLUM10G01650.1"/>
    <property type="gene ID" value="OGLUM10G01650"/>
</dbReference>
<feature type="transmembrane region" description="Helical" evidence="8">
    <location>
        <begin position="341"/>
        <end position="363"/>
    </location>
</feature>
<dbReference type="SMART" id="SM00248">
    <property type="entry name" value="ANK"/>
    <property type="match status" value="6"/>
</dbReference>
<reference evidence="10" key="2">
    <citation type="submission" date="2018-05" db="EMBL/GenBank/DDBJ databases">
        <title>OgluRS3 (Oryza glumaepatula Reference Sequence Version 3).</title>
        <authorList>
            <person name="Zhang J."/>
            <person name="Kudrna D."/>
            <person name="Lee S."/>
            <person name="Talag J."/>
            <person name="Welchert J."/>
            <person name="Wing R.A."/>
        </authorList>
    </citation>
    <scope>NUCLEOTIDE SEQUENCE [LARGE SCALE GENOMIC DNA]</scope>
</reference>
<feature type="transmembrane region" description="Helical" evidence="8">
    <location>
        <begin position="429"/>
        <end position="447"/>
    </location>
</feature>
<keyword evidence="4 8" id="KW-1133">Transmembrane helix</keyword>
<feature type="transmembrane region" description="Helical" evidence="8">
    <location>
        <begin position="383"/>
        <end position="408"/>
    </location>
</feature>
<evidence type="ECO:0000256" key="6">
    <source>
        <dbReference type="ARBA" id="ARBA00023136"/>
    </source>
</evidence>
<protein>
    <recommendedName>
        <fullName evidence="9">PGG domain-containing protein</fullName>
    </recommendedName>
</protein>
<keyword evidence="2 8" id="KW-0812">Transmembrane</keyword>
<feature type="repeat" description="ANK" evidence="7">
    <location>
        <begin position="243"/>
        <end position="276"/>
    </location>
</feature>
<feature type="domain" description="PGG" evidence="9">
    <location>
        <begin position="340"/>
        <end position="446"/>
    </location>
</feature>
<evidence type="ECO:0000256" key="3">
    <source>
        <dbReference type="ARBA" id="ARBA00022737"/>
    </source>
</evidence>
<dbReference type="Gene3D" id="1.25.40.20">
    <property type="entry name" value="Ankyrin repeat-containing domain"/>
    <property type="match status" value="2"/>
</dbReference>
<dbReference type="HOGENOM" id="CLU_000134_36_4_1"/>
<evidence type="ECO:0000259" key="9">
    <source>
        <dbReference type="Pfam" id="PF13962"/>
    </source>
</evidence>
<dbReference type="InterPro" id="IPR002110">
    <property type="entry name" value="Ankyrin_rpt"/>
</dbReference>
<organism evidence="10">
    <name type="scientific">Oryza glumipatula</name>
    <dbReference type="NCBI Taxonomy" id="40148"/>
    <lineage>
        <taxon>Eukaryota</taxon>
        <taxon>Viridiplantae</taxon>
        <taxon>Streptophyta</taxon>
        <taxon>Embryophyta</taxon>
        <taxon>Tracheophyta</taxon>
        <taxon>Spermatophyta</taxon>
        <taxon>Magnoliopsida</taxon>
        <taxon>Liliopsida</taxon>
        <taxon>Poales</taxon>
        <taxon>Poaceae</taxon>
        <taxon>BOP clade</taxon>
        <taxon>Oryzoideae</taxon>
        <taxon>Oryzeae</taxon>
        <taxon>Oryzinae</taxon>
        <taxon>Oryza</taxon>
    </lineage>
</organism>
<dbReference type="Proteomes" id="UP000026961">
    <property type="component" value="Chromosome 10"/>
</dbReference>
<proteinExistence type="predicted"/>
<keyword evidence="3" id="KW-0677">Repeat</keyword>
<keyword evidence="11" id="KW-1185">Reference proteome</keyword>
<name>A0A0E0B7K6_9ORYZ</name>
<dbReference type="PROSITE" id="PS50297">
    <property type="entry name" value="ANK_REP_REGION"/>
    <property type="match status" value="1"/>
</dbReference>
<accession>A0A0E0B7K6</accession>
<keyword evidence="5 7" id="KW-0040">ANK repeat</keyword>
<reference evidence="10" key="1">
    <citation type="submission" date="2015-04" db="UniProtKB">
        <authorList>
            <consortium name="EnsemblPlants"/>
        </authorList>
    </citation>
    <scope>IDENTIFICATION</scope>
</reference>
<evidence type="ECO:0000256" key="1">
    <source>
        <dbReference type="ARBA" id="ARBA00004141"/>
    </source>
</evidence>
<evidence type="ECO:0000256" key="7">
    <source>
        <dbReference type="PROSITE-ProRule" id="PRU00023"/>
    </source>
</evidence>
<dbReference type="Pfam" id="PF12796">
    <property type="entry name" value="Ank_2"/>
    <property type="match status" value="2"/>
</dbReference>
<dbReference type="GO" id="GO:0005886">
    <property type="term" value="C:plasma membrane"/>
    <property type="evidence" value="ECO:0007669"/>
    <property type="project" value="TreeGrafter"/>
</dbReference>
<dbReference type="PANTHER" id="PTHR24186:SF54">
    <property type="entry name" value="PGG DOMAIN-CONTAINING PROTEIN"/>
    <property type="match status" value="1"/>
</dbReference>
<evidence type="ECO:0000256" key="8">
    <source>
        <dbReference type="SAM" id="Phobius"/>
    </source>
</evidence>
<evidence type="ECO:0000256" key="4">
    <source>
        <dbReference type="ARBA" id="ARBA00022989"/>
    </source>
</evidence>
<keyword evidence="6 8" id="KW-0472">Membrane</keyword>
<evidence type="ECO:0000256" key="5">
    <source>
        <dbReference type="ARBA" id="ARBA00023043"/>
    </source>
</evidence>
<comment type="subcellular location">
    <subcellularLocation>
        <location evidence="1">Membrane</location>
        <topology evidence="1">Multi-pass membrane protein</topology>
    </subcellularLocation>
</comment>
<dbReference type="eggNOG" id="KOG0504">
    <property type="taxonomic scope" value="Eukaryota"/>
</dbReference>
<dbReference type="PROSITE" id="PS50088">
    <property type="entry name" value="ANK_REPEAT"/>
    <property type="match status" value="1"/>
</dbReference>
<dbReference type="Pfam" id="PF13962">
    <property type="entry name" value="PGG"/>
    <property type="match status" value="1"/>
</dbReference>
<dbReference type="InterPro" id="IPR026961">
    <property type="entry name" value="PGG_dom"/>
</dbReference>
<feature type="transmembrane region" description="Helical" evidence="8">
    <location>
        <begin position="453"/>
        <end position="473"/>
    </location>
</feature>
<dbReference type="AlphaFoldDB" id="A0A0E0B7K6"/>
<dbReference type="STRING" id="40148.A0A0E0B7K6"/>
<evidence type="ECO:0000313" key="10">
    <source>
        <dbReference type="EnsemblPlants" id="OGLUM10G01650.1"/>
    </source>
</evidence>
<dbReference type="EnsemblPlants" id="OGLUM10G01650.1">
    <property type="protein sequence ID" value="OGLUM10G01650.1"/>
    <property type="gene ID" value="OGLUM10G01650"/>
</dbReference>
<dbReference type="InterPro" id="IPR036770">
    <property type="entry name" value="Ankyrin_rpt-contain_sf"/>
</dbReference>
<dbReference type="SUPFAM" id="SSF48403">
    <property type="entry name" value="Ankyrin repeat"/>
    <property type="match status" value="1"/>
</dbReference>
<dbReference type="PANTHER" id="PTHR24186">
    <property type="entry name" value="PROTEIN PHOSPHATASE 1 REGULATORY SUBUNIT"/>
    <property type="match status" value="1"/>
</dbReference>
<evidence type="ECO:0000256" key="2">
    <source>
        <dbReference type="ARBA" id="ARBA00022692"/>
    </source>
</evidence>